<dbReference type="Pfam" id="PF00486">
    <property type="entry name" value="Trans_reg_C"/>
    <property type="match status" value="1"/>
</dbReference>
<dbReference type="Gene3D" id="1.10.10.10">
    <property type="entry name" value="Winged helix-like DNA-binding domain superfamily/Winged helix DNA-binding domain"/>
    <property type="match status" value="1"/>
</dbReference>
<dbReference type="SUPFAM" id="SSF46894">
    <property type="entry name" value="C-terminal effector domain of the bipartite response regulators"/>
    <property type="match status" value="1"/>
</dbReference>
<dbReference type="InterPro" id="IPR027417">
    <property type="entry name" value="P-loop_NTPase"/>
</dbReference>
<dbReference type="Gene3D" id="3.40.50.300">
    <property type="entry name" value="P-loop containing nucleotide triphosphate hydrolases"/>
    <property type="match status" value="1"/>
</dbReference>
<evidence type="ECO:0000256" key="2">
    <source>
        <dbReference type="PROSITE-ProRule" id="PRU01091"/>
    </source>
</evidence>
<keyword evidence="5" id="KW-1185">Reference proteome</keyword>
<protein>
    <submittedName>
        <fullName evidence="4">Predicted ATPase</fullName>
    </submittedName>
</protein>
<dbReference type="InterPro" id="IPR003593">
    <property type="entry name" value="AAA+_ATPase"/>
</dbReference>
<dbReference type="GO" id="GO:0006355">
    <property type="term" value="P:regulation of DNA-templated transcription"/>
    <property type="evidence" value="ECO:0007669"/>
    <property type="project" value="InterPro"/>
</dbReference>
<dbReference type="RefSeq" id="WP_073268867.1">
    <property type="nucleotide sequence ID" value="NZ_FRBQ01000015.1"/>
</dbReference>
<sequence>MRDLQSNGSDTVLRFGRFELHPQRRLLLDGERPLPIGARALDILLVLVESAGKIVSKEAIIAQVWPRTFVEEINLRVHISALRRVLGVCPQSRDYITNVRQRGYSFVAHVEQVSQAGSETPRTPRELPNLPGRAVRIEGRQRLIDELTRRLHTRRHITLIGPGGVGKTTVALRVAQQQLGHFADGVRFADLATLAEPAQLAATLASEMGIAVPEGVDAQAHLQATLANRHMLVLMDNCEHLVDACAALSEALLQAAPRLHILATSREALRTAEEYVQPLAPLESPPLGSHLRLAAALRYPAVKLFVRRARARQADFRLRESDVPQVAELCWRLDGLPLAIELAAAQLDVQSLDGILAQLANHSYLSLLGRRSTPARHASLLASLEWSYALLSAEQRRCLQGLARCDAYFTVADAQQALADVQVSDTGRCAAVARLVALSLIGLRRDGGLVYYHMLGCTRAFAREKAREAALASAWDTPALA</sequence>
<dbReference type="CDD" id="cd00383">
    <property type="entry name" value="trans_reg_C"/>
    <property type="match status" value="1"/>
</dbReference>
<dbReference type="PRINTS" id="PR00364">
    <property type="entry name" value="DISEASERSIST"/>
</dbReference>
<organism evidence="4 5">
    <name type="scientific">Phytopseudomonas punonensis</name>
    <dbReference type="NCBI Taxonomy" id="1220495"/>
    <lineage>
        <taxon>Bacteria</taxon>
        <taxon>Pseudomonadati</taxon>
        <taxon>Pseudomonadota</taxon>
        <taxon>Gammaproteobacteria</taxon>
        <taxon>Pseudomonadales</taxon>
        <taxon>Pseudomonadaceae</taxon>
        <taxon>Phytopseudomonas</taxon>
    </lineage>
</organism>
<dbReference type="InterPro" id="IPR049945">
    <property type="entry name" value="AAA_22"/>
</dbReference>
<dbReference type="AlphaFoldDB" id="A0A1M7P1R8"/>
<evidence type="ECO:0000259" key="3">
    <source>
        <dbReference type="PROSITE" id="PS51755"/>
    </source>
</evidence>
<dbReference type="OrthoDB" id="9811542at2"/>
<dbReference type="Proteomes" id="UP000184305">
    <property type="component" value="Unassembled WGS sequence"/>
</dbReference>
<keyword evidence="1 2" id="KW-0238">DNA-binding</keyword>
<dbReference type="GO" id="GO:0003677">
    <property type="term" value="F:DNA binding"/>
    <property type="evidence" value="ECO:0007669"/>
    <property type="project" value="UniProtKB-UniRule"/>
</dbReference>
<dbReference type="SMART" id="SM00862">
    <property type="entry name" value="Trans_reg_C"/>
    <property type="match status" value="1"/>
</dbReference>
<dbReference type="GO" id="GO:0000160">
    <property type="term" value="P:phosphorelay signal transduction system"/>
    <property type="evidence" value="ECO:0007669"/>
    <property type="project" value="InterPro"/>
</dbReference>
<dbReference type="GO" id="GO:0016887">
    <property type="term" value="F:ATP hydrolysis activity"/>
    <property type="evidence" value="ECO:0007669"/>
    <property type="project" value="InterPro"/>
</dbReference>
<dbReference type="PROSITE" id="PS51755">
    <property type="entry name" value="OMPR_PHOB"/>
    <property type="match status" value="1"/>
</dbReference>
<dbReference type="Pfam" id="PF13401">
    <property type="entry name" value="AAA_22"/>
    <property type="match status" value="1"/>
</dbReference>
<evidence type="ECO:0000313" key="4">
    <source>
        <dbReference type="EMBL" id="SHN10477.1"/>
    </source>
</evidence>
<reference evidence="5" key="1">
    <citation type="submission" date="2016-11" db="EMBL/GenBank/DDBJ databases">
        <authorList>
            <person name="Varghese N."/>
            <person name="Submissions S."/>
        </authorList>
    </citation>
    <scope>NUCLEOTIDE SEQUENCE [LARGE SCALE GENOMIC DNA]</scope>
    <source>
        <strain evidence="5">CECT 8089</strain>
    </source>
</reference>
<dbReference type="SUPFAM" id="SSF52540">
    <property type="entry name" value="P-loop containing nucleoside triphosphate hydrolases"/>
    <property type="match status" value="1"/>
</dbReference>
<dbReference type="STRING" id="1220495.SAMN05216288_0582"/>
<dbReference type="EMBL" id="FRBQ01000015">
    <property type="protein sequence ID" value="SHN10477.1"/>
    <property type="molecule type" value="Genomic_DNA"/>
</dbReference>
<gene>
    <name evidence="4" type="ORF">SAMN05216288_0582</name>
</gene>
<feature type="DNA-binding region" description="OmpR/PhoB-type" evidence="2">
    <location>
        <begin position="10"/>
        <end position="108"/>
    </location>
</feature>
<dbReference type="PANTHER" id="PTHR47691:SF3">
    <property type="entry name" value="HTH-TYPE TRANSCRIPTIONAL REGULATOR RV0890C-RELATED"/>
    <property type="match status" value="1"/>
</dbReference>
<dbReference type="InterPro" id="IPR001867">
    <property type="entry name" value="OmpR/PhoB-type_DNA-bd"/>
</dbReference>
<dbReference type="InterPro" id="IPR016032">
    <property type="entry name" value="Sig_transdc_resp-reg_C-effctor"/>
</dbReference>
<accession>A0A1M7P1R8</accession>
<evidence type="ECO:0000313" key="5">
    <source>
        <dbReference type="Proteomes" id="UP000184305"/>
    </source>
</evidence>
<dbReference type="InterPro" id="IPR036388">
    <property type="entry name" value="WH-like_DNA-bd_sf"/>
</dbReference>
<name>A0A1M7P1R8_9GAMM</name>
<evidence type="ECO:0000256" key="1">
    <source>
        <dbReference type="ARBA" id="ARBA00023125"/>
    </source>
</evidence>
<dbReference type="SMART" id="SM00382">
    <property type="entry name" value="AAA"/>
    <property type="match status" value="1"/>
</dbReference>
<proteinExistence type="predicted"/>
<dbReference type="PANTHER" id="PTHR47691">
    <property type="entry name" value="REGULATOR-RELATED"/>
    <property type="match status" value="1"/>
</dbReference>
<feature type="domain" description="OmpR/PhoB-type" evidence="3">
    <location>
        <begin position="10"/>
        <end position="108"/>
    </location>
</feature>